<dbReference type="AlphaFoldDB" id="W7XIB4"/>
<feature type="transmembrane region" description="Helical" evidence="1">
    <location>
        <begin position="46"/>
        <end position="63"/>
    </location>
</feature>
<keyword evidence="3" id="KW-1185">Reference proteome</keyword>
<dbReference type="KEGG" id="tet:TTHERM_000379069"/>
<reference evidence="3" key="1">
    <citation type="journal article" date="2006" name="PLoS Biol.">
        <title>Macronuclear genome sequence of the ciliate Tetrahymena thermophila, a model eukaryote.</title>
        <authorList>
            <person name="Eisen J.A."/>
            <person name="Coyne R.S."/>
            <person name="Wu M."/>
            <person name="Wu D."/>
            <person name="Thiagarajan M."/>
            <person name="Wortman J.R."/>
            <person name="Badger J.H."/>
            <person name="Ren Q."/>
            <person name="Amedeo P."/>
            <person name="Jones K.M."/>
            <person name="Tallon L.J."/>
            <person name="Delcher A.L."/>
            <person name="Salzberg S.L."/>
            <person name="Silva J.C."/>
            <person name="Haas B.J."/>
            <person name="Majoros W.H."/>
            <person name="Farzad M."/>
            <person name="Carlton J.M."/>
            <person name="Smith R.K. Jr."/>
            <person name="Garg J."/>
            <person name="Pearlman R.E."/>
            <person name="Karrer K.M."/>
            <person name="Sun L."/>
            <person name="Manning G."/>
            <person name="Elde N.C."/>
            <person name="Turkewitz A.P."/>
            <person name="Asai D.J."/>
            <person name="Wilkes D.E."/>
            <person name="Wang Y."/>
            <person name="Cai H."/>
            <person name="Collins K."/>
            <person name="Stewart B.A."/>
            <person name="Lee S.R."/>
            <person name="Wilamowska K."/>
            <person name="Weinberg Z."/>
            <person name="Ruzzo W.L."/>
            <person name="Wloga D."/>
            <person name="Gaertig J."/>
            <person name="Frankel J."/>
            <person name="Tsao C.-C."/>
            <person name="Gorovsky M.A."/>
            <person name="Keeling P.J."/>
            <person name="Waller R.F."/>
            <person name="Patron N.J."/>
            <person name="Cherry J.M."/>
            <person name="Stover N.A."/>
            <person name="Krieger C.J."/>
            <person name="del Toro C."/>
            <person name="Ryder H.F."/>
            <person name="Williamson S.C."/>
            <person name="Barbeau R.A."/>
            <person name="Hamilton E.P."/>
            <person name="Orias E."/>
        </authorList>
    </citation>
    <scope>NUCLEOTIDE SEQUENCE [LARGE SCALE GENOMIC DNA]</scope>
    <source>
        <strain evidence="3">SB210</strain>
    </source>
</reference>
<keyword evidence="1" id="KW-1133">Transmembrane helix</keyword>
<evidence type="ECO:0000313" key="2">
    <source>
        <dbReference type="EMBL" id="EWS74486.1"/>
    </source>
</evidence>
<evidence type="ECO:0000313" key="3">
    <source>
        <dbReference type="Proteomes" id="UP000009168"/>
    </source>
</evidence>
<keyword evidence="1" id="KW-0472">Membrane</keyword>
<feature type="transmembrane region" description="Helical" evidence="1">
    <location>
        <begin position="7"/>
        <end position="26"/>
    </location>
</feature>
<organism evidence="2 3">
    <name type="scientific">Tetrahymena thermophila (strain SB210)</name>
    <dbReference type="NCBI Taxonomy" id="312017"/>
    <lineage>
        <taxon>Eukaryota</taxon>
        <taxon>Sar</taxon>
        <taxon>Alveolata</taxon>
        <taxon>Ciliophora</taxon>
        <taxon>Intramacronucleata</taxon>
        <taxon>Oligohymenophorea</taxon>
        <taxon>Hymenostomatida</taxon>
        <taxon>Tetrahymenina</taxon>
        <taxon>Tetrahymenidae</taxon>
        <taxon>Tetrahymena</taxon>
    </lineage>
</organism>
<protein>
    <submittedName>
        <fullName evidence="2">Transmembrane protein, putative</fullName>
    </submittedName>
</protein>
<evidence type="ECO:0000256" key="1">
    <source>
        <dbReference type="SAM" id="Phobius"/>
    </source>
</evidence>
<dbReference type="InParanoid" id="W7XIB4"/>
<dbReference type="Proteomes" id="UP000009168">
    <property type="component" value="Unassembled WGS sequence"/>
</dbReference>
<feature type="transmembrane region" description="Helical" evidence="1">
    <location>
        <begin position="97"/>
        <end position="118"/>
    </location>
</feature>
<keyword evidence="1 2" id="KW-0812">Transmembrane</keyword>
<proteinExistence type="predicted"/>
<name>W7XIB4_TETTS</name>
<gene>
    <name evidence="2" type="ORF">TTHERM_000379069</name>
</gene>
<dbReference type="RefSeq" id="XP_012652971.1">
    <property type="nucleotide sequence ID" value="XM_012797517.1"/>
</dbReference>
<accession>W7XIB4</accession>
<dbReference type="EMBL" id="GG662706">
    <property type="protein sequence ID" value="EWS74486.1"/>
    <property type="molecule type" value="Genomic_DNA"/>
</dbReference>
<dbReference type="GeneID" id="24438664"/>
<sequence length="174" mass="19462">MILRVQALFASILQMAVDNVIVTFAINVQMDFILTHQINANRVVIFQANLQLLALQLMALIIFKQTLAFRVITQTQIIVNVSLVVLIAHHVQMIKLVLNVIMVVICLINSATLVKSIIPNVAFKIHLKAVIFANSHIIKMIKITVLNVFKIVQAVQTQILVISVKADIFMITTN</sequence>